<feature type="region of interest" description="Disordered" evidence="1">
    <location>
        <begin position="1"/>
        <end position="21"/>
    </location>
</feature>
<sequence length="150" mass="16622">METITLFASPTTTTSQRPPMPTKKVANVVNNNNNNENGGNGESTINPLLNSTNPFIIGNPIIVTPSTSAQSFVTKEKLENLLDQKNKSLNFSKFNLKLPYPAKATAKLYPKDYTSLKFKQFNGKTSDAREHVKKFIETLGVIGLDYDLKL</sequence>
<evidence type="ECO:0000256" key="1">
    <source>
        <dbReference type="SAM" id="MobiDB-lite"/>
    </source>
</evidence>
<dbReference type="Proteomes" id="UP000026915">
    <property type="component" value="Chromosome 7"/>
</dbReference>
<feature type="compositionally biased region" description="Polar residues" evidence="1">
    <location>
        <begin position="1"/>
        <end position="17"/>
    </location>
</feature>
<dbReference type="EMBL" id="CM001885">
    <property type="protein sequence ID" value="EOY13994.1"/>
    <property type="molecule type" value="Genomic_DNA"/>
</dbReference>
<name>A0A061FHN6_THECC</name>
<reference evidence="2 3" key="1">
    <citation type="journal article" date="2013" name="Genome Biol.">
        <title>The genome sequence of the most widely cultivated cacao type and its use to identify candidate genes regulating pod color.</title>
        <authorList>
            <person name="Motamayor J.C."/>
            <person name="Mockaitis K."/>
            <person name="Schmutz J."/>
            <person name="Haiminen N."/>
            <person name="Iii D.L."/>
            <person name="Cornejo O."/>
            <person name="Findley S.D."/>
            <person name="Zheng P."/>
            <person name="Utro F."/>
            <person name="Royaert S."/>
            <person name="Saski C."/>
            <person name="Jenkins J."/>
            <person name="Podicheti R."/>
            <person name="Zhao M."/>
            <person name="Scheffler B.E."/>
            <person name="Stack J.C."/>
            <person name="Feltus F.A."/>
            <person name="Mustiga G.M."/>
            <person name="Amores F."/>
            <person name="Phillips W."/>
            <person name="Marelli J.P."/>
            <person name="May G.D."/>
            <person name="Shapiro H."/>
            <person name="Ma J."/>
            <person name="Bustamante C.D."/>
            <person name="Schnell R.J."/>
            <person name="Main D."/>
            <person name="Gilbert D."/>
            <person name="Parida L."/>
            <person name="Kuhn D.N."/>
        </authorList>
    </citation>
    <scope>NUCLEOTIDE SEQUENCE [LARGE SCALE GENOMIC DNA]</scope>
    <source>
        <strain evidence="3">cv. Matina 1-6</strain>
    </source>
</reference>
<keyword evidence="3" id="KW-1185">Reference proteome</keyword>
<dbReference type="HOGENOM" id="CLU_115620_0_0_1"/>
<dbReference type="InParanoid" id="A0A061FHN6"/>
<accession>A0A061FHN6</accession>
<evidence type="ECO:0000313" key="3">
    <source>
        <dbReference type="Proteomes" id="UP000026915"/>
    </source>
</evidence>
<organism evidence="2 3">
    <name type="scientific">Theobroma cacao</name>
    <name type="common">Cacao</name>
    <name type="synonym">Cocoa</name>
    <dbReference type="NCBI Taxonomy" id="3641"/>
    <lineage>
        <taxon>Eukaryota</taxon>
        <taxon>Viridiplantae</taxon>
        <taxon>Streptophyta</taxon>
        <taxon>Embryophyta</taxon>
        <taxon>Tracheophyta</taxon>
        <taxon>Spermatophyta</taxon>
        <taxon>Magnoliopsida</taxon>
        <taxon>eudicotyledons</taxon>
        <taxon>Gunneridae</taxon>
        <taxon>Pentapetalae</taxon>
        <taxon>rosids</taxon>
        <taxon>malvids</taxon>
        <taxon>Malvales</taxon>
        <taxon>Malvaceae</taxon>
        <taxon>Byttnerioideae</taxon>
        <taxon>Theobroma</taxon>
    </lineage>
</organism>
<dbReference type="AlphaFoldDB" id="A0A061FHN6"/>
<gene>
    <name evidence="2" type="ORF">TCM_032992</name>
</gene>
<protein>
    <submittedName>
        <fullName evidence="2">H0502G05.11 protein, putative</fullName>
    </submittedName>
</protein>
<proteinExistence type="predicted"/>
<dbReference type="eggNOG" id="ENOG502SX2M">
    <property type="taxonomic scope" value="Eukaryota"/>
</dbReference>
<dbReference type="Gramene" id="EOY13994">
    <property type="protein sequence ID" value="EOY13994"/>
    <property type="gene ID" value="TCM_032992"/>
</dbReference>
<evidence type="ECO:0000313" key="2">
    <source>
        <dbReference type="EMBL" id="EOY13994.1"/>
    </source>
</evidence>